<dbReference type="Proteomes" id="UP001414441">
    <property type="component" value="Unassembled WGS sequence"/>
</dbReference>
<dbReference type="RefSeq" id="WP_347163417.1">
    <property type="nucleotide sequence ID" value="NZ_JBDLOB010000005.1"/>
</dbReference>
<dbReference type="PANTHER" id="PTHR43643:SF3">
    <property type="entry name" value="HISTIDINOL-PHOSPHATE AMINOTRANSFERASE"/>
    <property type="match status" value="1"/>
</dbReference>
<dbReference type="InterPro" id="IPR015421">
    <property type="entry name" value="PyrdxlP-dep_Trfase_major"/>
</dbReference>
<dbReference type="InterPro" id="IPR015424">
    <property type="entry name" value="PyrdxlP-dep_Trfase"/>
</dbReference>
<dbReference type="InterPro" id="IPR050106">
    <property type="entry name" value="HistidinolP_aminotransfase"/>
</dbReference>
<evidence type="ECO:0000256" key="2">
    <source>
        <dbReference type="ARBA" id="ARBA00022576"/>
    </source>
</evidence>
<evidence type="ECO:0000256" key="3">
    <source>
        <dbReference type="ARBA" id="ARBA00022679"/>
    </source>
</evidence>
<dbReference type="InterPro" id="IPR015422">
    <property type="entry name" value="PyrdxlP-dep_Trfase_small"/>
</dbReference>
<keyword evidence="3 6" id="KW-0808">Transferase</keyword>
<dbReference type="GO" id="GO:0004400">
    <property type="term" value="F:histidinol-phosphate transaminase activity"/>
    <property type="evidence" value="ECO:0007669"/>
    <property type="project" value="UniProtKB-EC"/>
</dbReference>
<evidence type="ECO:0000256" key="4">
    <source>
        <dbReference type="ARBA" id="ARBA00022898"/>
    </source>
</evidence>
<dbReference type="EMBL" id="JBDLOB010000005">
    <property type="protein sequence ID" value="MEN8626274.1"/>
    <property type="molecule type" value="Genomic_DNA"/>
</dbReference>
<dbReference type="InterPro" id="IPR004839">
    <property type="entry name" value="Aminotransferase_I/II_large"/>
</dbReference>
<dbReference type="Gene3D" id="3.90.1150.10">
    <property type="entry name" value="Aspartate Aminotransferase, domain 1"/>
    <property type="match status" value="1"/>
</dbReference>
<name>A0ABV0D9E0_9GAMM</name>
<dbReference type="PANTHER" id="PTHR43643">
    <property type="entry name" value="HISTIDINOL-PHOSPHATE AMINOTRANSFERASE 2"/>
    <property type="match status" value="1"/>
</dbReference>
<evidence type="ECO:0000313" key="7">
    <source>
        <dbReference type="Proteomes" id="UP001414441"/>
    </source>
</evidence>
<evidence type="ECO:0000313" key="6">
    <source>
        <dbReference type="EMBL" id="MEN8626274.1"/>
    </source>
</evidence>
<reference evidence="6 7" key="1">
    <citation type="submission" date="2024-05" db="EMBL/GenBank/DDBJ databases">
        <title>Genome sequencing of Marine Estuary Bacteria, Pseudoalteromonas distincta strain FA, Psychrobacter proteolyticus strain EA, and Shewanella baltica strain CA.</title>
        <authorList>
            <person name="Dieffenbach S.A."/>
            <person name="Maclea K.S."/>
        </authorList>
    </citation>
    <scope>NUCLEOTIDE SEQUENCE [LARGE SCALE GENOMIC DNA]</scope>
    <source>
        <strain evidence="6 7">EA</strain>
    </source>
</reference>
<comment type="similarity">
    <text evidence="1">Belongs to the class-II pyridoxal-phosphate-dependent aminotransferase family. Histidinol-phosphate aminotransferase subfamily.</text>
</comment>
<gene>
    <name evidence="6" type="ORF">ABFV72_09665</name>
</gene>
<dbReference type="EC" id="2.6.1.9" evidence="6"/>
<dbReference type="Pfam" id="PF00155">
    <property type="entry name" value="Aminotran_1_2"/>
    <property type="match status" value="1"/>
</dbReference>
<proteinExistence type="inferred from homology"/>
<keyword evidence="7" id="KW-1185">Reference proteome</keyword>
<dbReference type="Gene3D" id="3.40.640.10">
    <property type="entry name" value="Type I PLP-dependent aspartate aminotransferase-like (Major domain)"/>
    <property type="match status" value="1"/>
</dbReference>
<keyword evidence="2 6" id="KW-0032">Aminotransferase</keyword>
<dbReference type="CDD" id="cd00609">
    <property type="entry name" value="AAT_like"/>
    <property type="match status" value="1"/>
</dbReference>
<organism evidence="6 7">
    <name type="scientific">Psychrobacter proteolyticus</name>
    <dbReference type="NCBI Taxonomy" id="147825"/>
    <lineage>
        <taxon>Bacteria</taxon>
        <taxon>Pseudomonadati</taxon>
        <taxon>Pseudomonadota</taxon>
        <taxon>Gammaproteobacteria</taxon>
        <taxon>Moraxellales</taxon>
        <taxon>Moraxellaceae</taxon>
        <taxon>Psychrobacter</taxon>
    </lineage>
</organism>
<accession>A0ABV0D9E0</accession>
<dbReference type="SUPFAM" id="SSF53383">
    <property type="entry name" value="PLP-dependent transferases"/>
    <property type="match status" value="1"/>
</dbReference>
<evidence type="ECO:0000259" key="5">
    <source>
        <dbReference type="Pfam" id="PF00155"/>
    </source>
</evidence>
<comment type="caution">
    <text evidence="6">The sequence shown here is derived from an EMBL/GenBank/DDBJ whole genome shotgun (WGS) entry which is preliminary data.</text>
</comment>
<keyword evidence="4" id="KW-0663">Pyridoxal phosphate</keyword>
<sequence>MLTNNLIELNSNENSLGMSDAAKQAVIDSLDIGFRYPDDQRAALITKVAKINGVTESQISLGSGSSENIRTVVQMLQNQALVAGKKFQVIVPHPTFAYAELYATSIDVPVIKVPLMTENYAFDLQGMQKVADDFDGISLFYLCNPNNPTSTITDTVKLKEWVGRAPSNHYFLLDEAYSEYVTDPSFESGVAWIREEYSENIVVVRTFSKLCALAGMRVGYAVASAQMIARLEAFISIDNTNLAGAVAALATLDDEAFLALSLRTANQSRQLVEQTLDELGLRYLPSQASFIFHEIQGDVQTYIDRMSEHDIAVGREFAPITGFNRLTLGRPDEMAVFVEVLKSFREKGWV</sequence>
<protein>
    <submittedName>
        <fullName evidence="6">Histidinol-phosphate transaminase</fullName>
        <ecNumber evidence="6">2.6.1.9</ecNumber>
    </submittedName>
</protein>
<evidence type="ECO:0000256" key="1">
    <source>
        <dbReference type="ARBA" id="ARBA00007970"/>
    </source>
</evidence>
<feature type="domain" description="Aminotransferase class I/classII large" evidence="5">
    <location>
        <begin position="5"/>
        <end position="340"/>
    </location>
</feature>